<dbReference type="GO" id="GO:0003979">
    <property type="term" value="F:UDP-glucose 6-dehydrogenase activity"/>
    <property type="evidence" value="ECO:0007669"/>
    <property type="project" value="UniProtKB-EC"/>
</dbReference>
<dbReference type="AlphaFoldDB" id="A0A448WSB5"/>
<dbReference type="OrthoDB" id="5059218at2759"/>
<comment type="catalytic activity">
    <reaction evidence="1">
        <text>UDP-alpha-D-glucose + 2 NAD(+) + H2O = UDP-alpha-D-glucuronate + 2 NADH + 3 H(+)</text>
        <dbReference type="Rhea" id="RHEA:23596"/>
        <dbReference type="ChEBI" id="CHEBI:15377"/>
        <dbReference type="ChEBI" id="CHEBI:15378"/>
        <dbReference type="ChEBI" id="CHEBI:57540"/>
        <dbReference type="ChEBI" id="CHEBI:57945"/>
        <dbReference type="ChEBI" id="CHEBI:58052"/>
        <dbReference type="ChEBI" id="CHEBI:58885"/>
        <dbReference type="EC" id="1.1.1.22"/>
    </reaction>
</comment>
<dbReference type="GO" id="GO:0006024">
    <property type="term" value="P:glycosaminoglycan biosynthetic process"/>
    <property type="evidence" value="ECO:0007669"/>
    <property type="project" value="TreeGrafter"/>
</dbReference>
<dbReference type="PANTHER" id="PTHR11374">
    <property type="entry name" value="UDP-GLUCOSE DEHYDROGENASE/UDP-MANNAC DEHYDROGENASE"/>
    <property type="match status" value="1"/>
</dbReference>
<dbReference type="InterPro" id="IPR028356">
    <property type="entry name" value="UDPglc_DH_euk"/>
</dbReference>
<dbReference type="GO" id="GO:0005634">
    <property type="term" value="C:nucleus"/>
    <property type="evidence" value="ECO:0007669"/>
    <property type="project" value="TreeGrafter"/>
</dbReference>
<dbReference type="InterPro" id="IPR036220">
    <property type="entry name" value="UDP-Glc/GDP-Man_DH_C_sf"/>
</dbReference>
<gene>
    <name evidence="3" type="ORF">PXEA_LOCUS12408</name>
</gene>
<keyword evidence="4" id="KW-1185">Reference proteome</keyword>
<dbReference type="Proteomes" id="UP000784294">
    <property type="component" value="Unassembled WGS sequence"/>
</dbReference>
<feature type="signal peptide" evidence="2">
    <location>
        <begin position="1"/>
        <end position="23"/>
    </location>
</feature>
<name>A0A448WSB5_9PLAT</name>
<protein>
    <submittedName>
        <fullName evidence="3">Uncharacterized protein</fullName>
    </submittedName>
</protein>
<reference evidence="3" key="1">
    <citation type="submission" date="2018-11" db="EMBL/GenBank/DDBJ databases">
        <authorList>
            <consortium name="Pathogen Informatics"/>
        </authorList>
    </citation>
    <scope>NUCLEOTIDE SEQUENCE</scope>
</reference>
<dbReference type="Gene3D" id="3.40.50.720">
    <property type="entry name" value="NAD(P)-binding Rossmann-like Domain"/>
    <property type="match status" value="1"/>
</dbReference>
<organism evidence="3 4">
    <name type="scientific">Protopolystoma xenopodis</name>
    <dbReference type="NCBI Taxonomy" id="117903"/>
    <lineage>
        <taxon>Eukaryota</taxon>
        <taxon>Metazoa</taxon>
        <taxon>Spiralia</taxon>
        <taxon>Lophotrochozoa</taxon>
        <taxon>Platyhelminthes</taxon>
        <taxon>Monogenea</taxon>
        <taxon>Polyopisthocotylea</taxon>
        <taxon>Polystomatidea</taxon>
        <taxon>Polystomatidae</taxon>
        <taxon>Protopolystoma</taxon>
    </lineage>
</organism>
<comment type="caution">
    <text evidence="3">The sequence shown here is derived from an EMBL/GenBank/DDBJ whole genome shotgun (WGS) entry which is preliminary data.</text>
</comment>
<dbReference type="PANTHER" id="PTHR11374:SF3">
    <property type="entry name" value="UDP-GLUCOSE 6-DEHYDROGENASE"/>
    <property type="match status" value="1"/>
</dbReference>
<accession>A0A448WSB5</accession>
<dbReference type="SUPFAM" id="SSF52413">
    <property type="entry name" value="UDP-glucose/GDP-mannose dehydrogenase C-terminal domain"/>
    <property type="match status" value="1"/>
</dbReference>
<feature type="chain" id="PRO_5019117617" evidence="2">
    <location>
        <begin position="24"/>
        <end position="71"/>
    </location>
</feature>
<evidence type="ECO:0000256" key="2">
    <source>
        <dbReference type="SAM" id="SignalP"/>
    </source>
</evidence>
<sequence length="71" mass="8491">MPYFVILLQVYLCESLNLPKVAAYWRSVIDMNDYQRERCARRILASLFDTVNRKKIAIFGFTFKKDTHDTR</sequence>
<proteinExistence type="predicted"/>
<dbReference type="EMBL" id="CAAALY010039494">
    <property type="protein sequence ID" value="VEL18968.1"/>
    <property type="molecule type" value="Genomic_DNA"/>
</dbReference>
<evidence type="ECO:0000256" key="1">
    <source>
        <dbReference type="ARBA" id="ARBA00047473"/>
    </source>
</evidence>
<evidence type="ECO:0000313" key="3">
    <source>
        <dbReference type="EMBL" id="VEL18968.1"/>
    </source>
</evidence>
<keyword evidence="2" id="KW-0732">Signal</keyword>
<evidence type="ECO:0000313" key="4">
    <source>
        <dbReference type="Proteomes" id="UP000784294"/>
    </source>
</evidence>